<protein>
    <recommendedName>
        <fullName evidence="3">DUF1440 domain-containing protein</fullName>
    </recommendedName>
</protein>
<dbReference type="RefSeq" id="WP_248344341.1">
    <property type="nucleotide sequence ID" value="NZ_AP025592.1"/>
</dbReference>
<dbReference type="EMBL" id="AP025592">
    <property type="protein sequence ID" value="BDG07557.1"/>
    <property type="molecule type" value="Genomic_DNA"/>
</dbReference>
<gene>
    <name evidence="1" type="ORF">AMPC_06700</name>
</gene>
<accession>A0ABN6N2Y3</accession>
<name>A0ABN6N2Y3_9BACT</name>
<evidence type="ECO:0008006" key="3">
    <source>
        <dbReference type="Google" id="ProtNLM"/>
    </source>
</evidence>
<evidence type="ECO:0000313" key="2">
    <source>
        <dbReference type="Proteomes" id="UP001162734"/>
    </source>
</evidence>
<keyword evidence="2" id="KW-1185">Reference proteome</keyword>
<reference evidence="2" key="1">
    <citation type="journal article" date="2022" name="Int. J. Syst. Evol. Microbiol.">
        <title>Anaeromyxobacter oryzae sp. nov., Anaeromyxobacter diazotrophicus sp. nov. and Anaeromyxobacter paludicola sp. nov., isolated from paddy soils.</title>
        <authorList>
            <person name="Itoh H."/>
            <person name="Xu Z."/>
            <person name="Mise K."/>
            <person name="Masuda Y."/>
            <person name="Ushijima N."/>
            <person name="Hayakawa C."/>
            <person name="Shiratori Y."/>
            <person name="Senoo K."/>
        </authorList>
    </citation>
    <scope>NUCLEOTIDE SEQUENCE [LARGE SCALE GENOMIC DNA]</scope>
    <source>
        <strain evidence="2">Red630</strain>
    </source>
</reference>
<sequence length="174" mass="18226">MWGRERRAGSWAGDALLGALGGLAASWVMDRVQASVLQRLGTEETRRSEREASGSGEPATYRAAEALARPFGIPLDGRRKALGAEVVHYATGAGWGALYGIAEHRLGWPTLLSGVAFGALVFALGDELIVPLLGWAGGPRRYPASVHGKALAAHLVYGASTAGAWRTLSGALHL</sequence>
<organism evidence="1 2">
    <name type="scientific">Anaeromyxobacter paludicola</name>
    <dbReference type="NCBI Taxonomy" id="2918171"/>
    <lineage>
        <taxon>Bacteria</taxon>
        <taxon>Pseudomonadati</taxon>
        <taxon>Myxococcota</taxon>
        <taxon>Myxococcia</taxon>
        <taxon>Myxococcales</taxon>
        <taxon>Cystobacterineae</taxon>
        <taxon>Anaeromyxobacteraceae</taxon>
        <taxon>Anaeromyxobacter</taxon>
    </lineage>
</organism>
<proteinExistence type="predicted"/>
<evidence type="ECO:0000313" key="1">
    <source>
        <dbReference type="EMBL" id="BDG07557.1"/>
    </source>
</evidence>
<dbReference type="Proteomes" id="UP001162734">
    <property type="component" value="Chromosome"/>
</dbReference>